<feature type="region of interest" description="Disordered" evidence="1">
    <location>
        <begin position="152"/>
        <end position="201"/>
    </location>
</feature>
<dbReference type="EMBL" id="LN483124">
    <property type="protein sequence ID" value="CED82515.1"/>
    <property type="molecule type" value="Genomic_DNA"/>
</dbReference>
<dbReference type="GO" id="GO:0030490">
    <property type="term" value="P:maturation of SSU-rRNA"/>
    <property type="evidence" value="ECO:0007669"/>
    <property type="project" value="TreeGrafter"/>
</dbReference>
<evidence type="ECO:0000313" key="3">
    <source>
        <dbReference type="EMBL" id="CED82515.1"/>
    </source>
</evidence>
<feature type="compositionally biased region" description="Polar residues" evidence="1">
    <location>
        <begin position="474"/>
        <end position="485"/>
    </location>
</feature>
<feature type="compositionally biased region" description="Polar residues" evidence="1">
    <location>
        <begin position="434"/>
        <end position="447"/>
    </location>
</feature>
<feature type="region of interest" description="Disordered" evidence="1">
    <location>
        <begin position="345"/>
        <end position="388"/>
    </location>
</feature>
<organism evidence="3">
    <name type="scientific">Phaffia rhodozyma</name>
    <name type="common">Yeast</name>
    <name type="synonym">Xanthophyllomyces dendrorhous</name>
    <dbReference type="NCBI Taxonomy" id="264483"/>
    <lineage>
        <taxon>Eukaryota</taxon>
        <taxon>Fungi</taxon>
        <taxon>Dikarya</taxon>
        <taxon>Basidiomycota</taxon>
        <taxon>Agaricomycotina</taxon>
        <taxon>Tremellomycetes</taxon>
        <taxon>Cystofilobasidiales</taxon>
        <taxon>Mrakiaceae</taxon>
        <taxon>Phaffia</taxon>
    </lineage>
</organism>
<feature type="compositionally biased region" description="Polar residues" evidence="1">
    <location>
        <begin position="257"/>
        <end position="275"/>
    </location>
</feature>
<dbReference type="AlphaFoldDB" id="A0A0F7SPX4"/>
<accession>A0A0F7SPX4</accession>
<dbReference type="GO" id="GO:0005737">
    <property type="term" value="C:cytoplasm"/>
    <property type="evidence" value="ECO:0007669"/>
    <property type="project" value="InterPro"/>
</dbReference>
<feature type="domain" description="Programmed cell death protein 2 C-terminal" evidence="2">
    <location>
        <begin position="391"/>
        <end position="475"/>
    </location>
</feature>
<feature type="region of interest" description="Disordered" evidence="1">
    <location>
        <begin position="434"/>
        <end position="503"/>
    </location>
</feature>
<dbReference type="PANTHER" id="PTHR47524:SF1">
    <property type="entry name" value="20S RRNA ACCUMULATION PROTEIN 4"/>
    <property type="match status" value="1"/>
</dbReference>
<reference evidence="3" key="1">
    <citation type="submission" date="2014-08" db="EMBL/GenBank/DDBJ databases">
        <authorList>
            <person name="Sharma Rahul"/>
            <person name="Thines Marco"/>
        </authorList>
    </citation>
    <scope>NUCLEOTIDE SEQUENCE</scope>
</reference>
<feature type="compositionally biased region" description="Low complexity" evidence="1">
    <location>
        <begin position="493"/>
        <end position="502"/>
    </location>
</feature>
<proteinExistence type="predicted"/>
<name>A0A0F7SPX4_PHARH</name>
<sequence length="560" mass="60566">MAAKPLSFRFGRRAPWWSGGTWPEARRRQHTMLLAKRFLNLPPFDQYLQLHYLLLYTLTDPYQSRLATTNTMLGFPDGPIDTEADLDDPQTSHIGGQPSFLSSLTTFPSTHTSLCLTCERPMELLVQVYAPLEHSLDDRIVYVFGCSRSGCQGPDGKGSVRSYTSRKRNEKYASAQERRAAKKAAAKTTATAAPPVANAKASNPFANAGLGVGSATSAFNPFNPFSVTPSTVTPASPFGNPFASSPTAPNPFAPTSAPVSTETPPLLPQATSASHETVLTDGVHRLDIKPDETSETGKTELDLAWKKTPFYPAQYLATQPERLSKPKISAAQKASERARAEAAAAAAAAVTTTTAEDTGLETPRGKGKGKGKEPTDERDGWGEGTDVNGLDDVLDRFLNRLSIEPEQVIRYDLHAHPLFYSSLSPFYTLLHPPSSTTASVPANSSGVPPTPAFPKRTGRTYDPSNVPRCKTCKKSSPSPTQSNDPSLDAPVPTTTTTTTTRDTQTEKIRQDLLQTVLSKTESTKSLKTGMEWGSVCVFSCTTDGCGGDWAEEWVGVEWEE</sequence>
<protein>
    <submittedName>
        <fullName evidence="3">Uncharacterized MYND Zn-finger protein</fullName>
    </submittedName>
</protein>
<feature type="compositionally biased region" description="Basic and acidic residues" evidence="1">
    <location>
        <begin position="370"/>
        <end position="381"/>
    </location>
</feature>
<evidence type="ECO:0000259" key="2">
    <source>
        <dbReference type="Pfam" id="PF04194"/>
    </source>
</evidence>
<feature type="compositionally biased region" description="Low complexity" evidence="1">
    <location>
        <begin position="345"/>
        <end position="362"/>
    </location>
</feature>
<dbReference type="Pfam" id="PF04194">
    <property type="entry name" value="PDCD2_C"/>
    <property type="match status" value="1"/>
</dbReference>
<dbReference type="PANTHER" id="PTHR47524">
    <property type="entry name" value="20S RRNA ACCUMULATION PROTEIN 4"/>
    <property type="match status" value="1"/>
</dbReference>
<evidence type="ECO:0000256" key="1">
    <source>
        <dbReference type="SAM" id="MobiDB-lite"/>
    </source>
</evidence>
<dbReference type="InterPro" id="IPR007320">
    <property type="entry name" value="PDCD2_C"/>
</dbReference>
<feature type="region of interest" description="Disordered" evidence="1">
    <location>
        <begin position="238"/>
        <end position="275"/>
    </location>
</feature>
<feature type="compositionally biased region" description="Low complexity" evidence="1">
    <location>
        <begin position="186"/>
        <end position="201"/>
    </location>
</feature>